<name>R7RXV5_STEHR</name>
<organism evidence="1 2">
    <name type="scientific">Stereum hirsutum (strain FP-91666)</name>
    <name type="common">White-rot fungus</name>
    <dbReference type="NCBI Taxonomy" id="721885"/>
    <lineage>
        <taxon>Eukaryota</taxon>
        <taxon>Fungi</taxon>
        <taxon>Dikarya</taxon>
        <taxon>Basidiomycota</taxon>
        <taxon>Agaricomycotina</taxon>
        <taxon>Agaricomycetes</taxon>
        <taxon>Russulales</taxon>
        <taxon>Stereaceae</taxon>
        <taxon>Stereum</taxon>
    </lineage>
</organism>
<dbReference type="GeneID" id="18804283"/>
<evidence type="ECO:0000313" key="2">
    <source>
        <dbReference type="Proteomes" id="UP000053927"/>
    </source>
</evidence>
<dbReference type="KEGG" id="shs:STEHIDRAFT_20950"/>
<keyword evidence="2" id="KW-1185">Reference proteome</keyword>
<feature type="non-terminal residue" evidence="1">
    <location>
        <position position="120"/>
    </location>
</feature>
<dbReference type="OrthoDB" id="3064439at2759"/>
<proteinExistence type="predicted"/>
<dbReference type="Proteomes" id="UP000053927">
    <property type="component" value="Unassembled WGS sequence"/>
</dbReference>
<reference evidence="2" key="1">
    <citation type="journal article" date="2012" name="Science">
        <title>The Paleozoic origin of enzymatic lignin decomposition reconstructed from 31 fungal genomes.</title>
        <authorList>
            <person name="Floudas D."/>
            <person name="Binder M."/>
            <person name="Riley R."/>
            <person name="Barry K."/>
            <person name="Blanchette R.A."/>
            <person name="Henrissat B."/>
            <person name="Martinez A.T."/>
            <person name="Otillar R."/>
            <person name="Spatafora J.W."/>
            <person name="Yadav J.S."/>
            <person name="Aerts A."/>
            <person name="Benoit I."/>
            <person name="Boyd A."/>
            <person name="Carlson A."/>
            <person name="Copeland A."/>
            <person name="Coutinho P.M."/>
            <person name="de Vries R.P."/>
            <person name="Ferreira P."/>
            <person name="Findley K."/>
            <person name="Foster B."/>
            <person name="Gaskell J."/>
            <person name="Glotzer D."/>
            <person name="Gorecki P."/>
            <person name="Heitman J."/>
            <person name="Hesse C."/>
            <person name="Hori C."/>
            <person name="Igarashi K."/>
            <person name="Jurgens J.A."/>
            <person name="Kallen N."/>
            <person name="Kersten P."/>
            <person name="Kohler A."/>
            <person name="Kuees U."/>
            <person name="Kumar T.K.A."/>
            <person name="Kuo A."/>
            <person name="LaButti K."/>
            <person name="Larrondo L.F."/>
            <person name="Lindquist E."/>
            <person name="Ling A."/>
            <person name="Lombard V."/>
            <person name="Lucas S."/>
            <person name="Lundell T."/>
            <person name="Martin R."/>
            <person name="McLaughlin D.J."/>
            <person name="Morgenstern I."/>
            <person name="Morin E."/>
            <person name="Murat C."/>
            <person name="Nagy L.G."/>
            <person name="Nolan M."/>
            <person name="Ohm R.A."/>
            <person name="Patyshakuliyeva A."/>
            <person name="Rokas A."/>
            <person name="Ruiz-Duenas F.J."/>
            <person name="Sabat G."/>
            <person name="Salamov A."/>
            <person name="Samejima M."/>
            <person name="Schmutz J."/>
            <person name="Slot J.C."/>
            <person name="St John F."/>
            <person name="Stenlid J."/>
            <person name="Sun H."/>
            <person name="Sun S."/>
            <person name="Syed K."/>
            <person name="Tsang A."/>
            <person name="Wiebenga A."/>
            <person name="Young D."/>
            <person name="Pisabarro A."/>
            <person name="Eastwood D.C."/>
            <person name="Martin F."/>
            <person name="Cullen D."/>
            <person name="Grigoriev I.V."/>
            <person name="Hibbett D.S."/>
        </authorList>
    </citation>
    <scope>NUCLEOTIDE SEQUENCE [LARGE SCALE GENOMIC DNA]</scope>
    <source>
        <strain evidence="2">FP-91666</strain>
    </source>
</reference>
<dbReference type="AlphaFoldDB" id="R7RXV5"/>
<gene>
    <name evidence="1" type="ORF">STEHIDRAFT_20950</name>
</gene>
<dbReference type="EMBL" id="JH687408">
    <property type="protein sequence ID" value="EIM79192.1"/>
    <property type="molecule type" value="Genomic_DNA"/>
</dbReference>
<sequence length="120" mass="13665">RTWLMAIRFIESLGIPGLKSGLTKFQMAMNLSILGICEPPTIDEIAIWIWDHPELGAFKGLVQLGFRLQNLQCVRAALTIVQDHIDFFASKAELEIMHNGPLSTEHLLCKNIRWINRIPE</sequence>
<evidence type="ECO:0000313" key="1">
    <source>
        <dbReference type="EMBL" id="EIM79192.1"/>
    </source>
</evidence>
<protein>
    <submittedName>
        <fullName evidence="1">Uncharacterized protein</fullName>
    </submittedName>
</protein>
<feature type="non-terminal residue" evidence="1">
    <location>
        <position position="1"/>
    </location>
</feature>
<accession>R7RXV5</accession>
<dbReference type="RefSeq" id="XP_007311707.1">
    <property type="nucleotide sequence ID" value="XM_007311645.1"/>
</dbReference>